<dbReference type="InterPro" id="IPR029058">
    <property type="entry name" value="AB_hydrolase_fold"/>
</dbReference>
<evidence type="ECO:0000313" key="8">
    <source>
        <dbReference type="Proteomes" id="UP000177870"/>
    </source>
</evidence>
<dbReference type="Gene3D" id="3.40.50.1820">
    <property type="entry name" value="alpha/beta hydrolase"/>
    <property type="match status" value="1"/>
</dbReference>
<accession>A0A1D8TLL9</accession>
<dbReference type="InterPro" id="IPR000073">
    <property type="entry name" value="AB_hydrolase_1"/>
</dbReference>
<dbReference type="SUPFAM" id="SSF53474">
    <property type="entry name" value="alpha/beta-Hydrolases"/>
    <property type="match status" value="1"/>
</dbReference>
<dbReference type="GO" id="GO:0016042">
    <property type="term" value="P:lipid catabolic process"/>
    <property type="evidence" value="ECO:0007669"/>
    <property type="project" value="UniProtKB-KW"/>
</dbReference>
<dbReference type="KEGG" id="mpro:BJP34_02995"/>
<dbReference type="Pfam" id="PF12697">
    <property type="entry name" value="Abhydrolase_6"/>
    <property type="match status" value="1"/>
</dbReference>
<evidence type="ECO:0000256" key="1">
    <source>
        <dbReference type="ARBA" id="ARBA00022801"/>
    </source>
</evidence>
<dbReference type="InterPro" id="IPR010802">
    <property type="entry name" value="DUF1400"/>
</dbReference>
<evidence type="ECO:0000256" key="3">
    <source>
        <dbReference type="ARBA" id="ARBA00023098"/>
    </source>
</evidence>
<dbReference type="Pfam" id="PF07176">
    <property type="entry name" value="DUF1400"/>
    <property type="match status" value="1"/>
</dbReference>
<dbReference type="AlphaFoldDB" id="A0A1D8TLL9"/>
<keyword evidence="4" id="KW-1133">Transmembrane helix</keyword>
<sequence>MINFQLPWSDLRHTSESSVKKKHCIGSIGHIKKIRQGAIGSLFVTLFWAMTAPVFAAEYLTLRLGPFEQSVAIKELEKFAETGELSRALQPYRDILTPEIRKILTNSLKLNPKTTETFINDLLLSSDGARLLDRLGLALPDSSLEQLKAALLLGARQVNGLSVLSFLRAYPGEKITLDASSAVGIALQLNASYWKSLAVGPILEQDLAVADAATFRPKFDPATPGPQLVQQRKLRLRDQQRQRTIIVDLYWAEDTTGPLVVLSHGFAADRKFLRYLARHLASHGLTVASLEHPGSNFTRINSLSAPGQLGDLLPPGEFIDRPKDVSFLLDELADINQRYSTMVGKLNTQQVTIIGHSLGGYTALALAGGKLDLEELRRFCKNRSPVGRSPADWFQCAAADLPEDQVNLTDQRVVQAIALNSVTGRLFGTKGLRHVTVPTLMLTGTEDAITPALDHQLRSFNQLGGSKYLISAIGGTHLSVTDPKNLNDAIARSTLVKEVVGDDAHSLRQLVKGVSLGFIKQLTPEAERYEPFLTPAYAQSLSSPKISLRLSTKLPASMATWFQVISVGNQQVAINFKDVNSGSISSSQFYFYPNIKMMTPNSFCIEQLNQLFTKLVNKYREKASRIS</sequence>
<dbReference type="GO" id="GO:0003847">
    <property type="term" value="F:1-alkyl-2-acetylglycerophosphocholine esterase activity"/>
    <property type="evidence" value="ECO:0007669"/>
    <property type="project" value="TreeGrafter"/>
</dbReference>
<evidence type="ECO:0000259" key="5">
    <source>
        <dbReference type="Pfam" id="PF07176"/>
    </source>
</evidence>
<feature type="transmembrane region" description="Helical" evidence="4">
    <location>
        <begin position="38"/>
        <end position="60"/>
    </location>
</feature>
<keyword evidence="2" id="KW-0442">Lipid degradation</keyword>
<evidence type="ECO:0000256" key="2">
    <source>
        <dbReference type="ARBA" id="ARBA00022963"/>
    </source>
</evidence>
<feature type="domain" description="DUF1400" evidence="5">
    <location>
        <begin position="56"/>
        <end position="178"/>
    </location>
</feature>
<gene>
    <name evidence="7" type="ORF">BJP34_02995</name>
</gene>
<evidence type="ECO:0000256" key="4">
    <source>
        <dbReference type="SAM" id="Phobius"/>
    </source>
</evidence>
<evidence type="ECO:0000259" key="6">
    <source>
        <dbReference type="Pfam" id="PF12697"/>
    </source>
</evidence>
<keyword evidence="4" id="KW-0812">Transmembrane</keyword>
<dbReference type="EMBL" id="CP017599">
    <property type="protein sequence ID" value="AOW98548.1"/>
    <property type="molecule type" value="Genomic_DNA"/>
</dbReference>
<dbReference type="PANTHER" id="PTHR10272:SF13">
    <property type="entry name" value="POLY(ETHYLENE TEREPHTHALATE) HYDROLASE"/>
    <property type="match status" value="1"/>
</dbReference>
<dbReference type="PANTHER" id="PTHR10272">
    <property type="entry name" value="PLATELET-ACTIVATING FACTOR ACETYLHYDROLASE"/>
    <property type="match status" value="1"/>
</dbReference>
<keyword evidence="3" id="KW-0443">Lipid metabolism</keyword>
<dbReference type="Proteomes" id="UP000177870">
    <property type="component" value="Chromosome"/>
</dbReference>
<dbReference type="RefSeq" id="WP_070391055.1">
    <property type="nucleotide sequence ID" value="NZ_CP017599.1"/>
</dbReference>
<keyword evidence="1 7" id="KW-0378">Hydrolase</keyword>
<name>A0A1D8TLL9_9CYAN</name>
<keyword evidence="4" id="KW-0472">Membrane</keyword>
<proteinExistence type="predicted"/>
<evidence type="ECO:0000313" key="7">
    <source>
        <dbReference type="EMBL" id="AOW98548.1"/>
    </source>
</evidence>
<organism evidence="7 8">
    <name type="scientific">Moorena producens PAL-8-15-08-1</name>
    <dbReference type="NCBI Taxonomy" id="1458985"/>
    <lineage>
        <taxon>Bacteria</taxon>
        <taxon>Bacillati</taxon>
        <taxon>Cyanobacteriota</taxon>
        <taxon>Cyanophyceae</taxon>
        <taxon>Coleofasciculales</taxon>
        <taxon>Coleofasciculaceae</taxon>
        <taxon>Moorena</taxon>
    </lineage>
</organism>
<dbReference type="STRING" id="1458985.BJP34_02995"/>
<protein>
    <submittedName>
        <fullName evidence="7">Dienelactone hydrolase</fullName>
    </submittedName>
</protein>
<feature type="domain" description="AB hydrolase-1" evidence="6">
    <location>
        <begin position="260"/>
        <end position="488"/>
    </location>
</feature>
<reference evidence="8" key="1">
    <citation type="submission" date="2016-10" db="EMBL/GenBank/DDBJ databases">
        <title>Comparative genomics uncovers the prolific and rare metabolic potential of the cyanobacterial genus Moorea.</title>
        <authorList>
            <person name="Leao T."/>
            <person name="Castelao G."/>
            <person name="Korobeynikov A."/>
            <person name="Monroe E.A."/>
            <person name="Podell S."/>
            <person name="Glukhov E."/>
            <person name="Allen E."/>
            <person name="Gerwick W.H."/>
            <person name="Gerwick L."/>
        </authorList>
    </citation>
    <scope>NUCLEOTIDE SEQUENCE [LARGE SCALE GENOMIC DNA]</scope>
    <source>
        <strain evidence="8">PAL-8-15-08-1</strain>
    </source>
</reference>